<evidence type="ECO:0000313" key="1">
    <source>
        <dbReference type="EMBL" id="GAG25832.1"/>
    </source>
</evidence>
<organism evidence="1">
    <name type="scientific">marine sediment metagenome</name>
    <dbReference type="NCBI Taxonomy" id="412755"/>
    <lineage>
        <taxon>unclassified sequences</taxon>
        <taxon>metagenomes</taxon>
        <taxon>ecological metagenomes</taxon>
    </lineage>
</organism>
<protein>
    <submittedName>
        <fullName evidence="1">Uncharacterized protein</fullName>
    </submittedName>
</protein>
<reference evidence="1" key="1">
    <citation type="journal article" date="2014" name="Front. Microbiol.">
        <title>High frequency of phylogenetically diverse reductive dehalogenase-homologous genes in deep subseafloor sedimentary metagenomes.</title>
        <authorList>
            <person name="Kawai M."/>
            <person name="Futagami T."/>
            <person name="Toyoda A."/>
            <person name="Takaki Y."/>
            <person name="Nishi S."/>
            <person name="Hori S."/>
            <person name="Arai W."/>
            <person name="Tsubouchi T."/>
            <person name="Morono Y."/>
            <person name="Uchiyama I."/>
            <person name="Ito T."/>
            <person name="Fujiyama A."/>
            <person name="Inagaki F."/>
            <person name="Takami H."/>
        </authorList>
    </citation>
    <scope>NUCLEOTIDE SEQUENCE</scope>
    <source>
        <strain evidence="1">Expedition CK06-06</strain>
    </source>
</reference>
<feature type="non-terminal residue" evidence="1">
    <location>
        <position position="1"/>
    </location>
</feature>
<sequence length="54" mass="6198">GLTWRRGYGRFTPRRSDPLSWMAGPDEASSRAERVMPLATCHVYPNWQQLSAMC</sequence>
<name>X0WRK3_9ZZZZ</name>
<accession>X0WRK3</accession>
<dbReference type="EMBL" id="BARS01030795">
    <property type="protein sequence ID" value="GAG25832.1"/>
    <property type="molecule type" value="Genomic_DNA"/>
</dbReference>
<proteinExistence type="predicted"/>
<dbReference type="AlphaFoldDB" id="X0WRK3"/>
<comment type="caution">
    <text evidence="1">The sequence shown here is derived from an EMBL/GenBank/DDBJ whole genome shotgun (WGS) entry which is preliminary data.</text>
</comment>
<gene>
    <name evidence="1" type="ORF">S01H1_47987</name>
</gene>